<dbReference type="eggNOG" id="COG1959">
    <property type="taxonomic scope" value="Bacteria"/>
</dbReference>
<sequence length="154" mass="16991">MKRIATMYLRHDRALTAVSIMLDVAFHAGRSGVVSGADIAKRGNMLRRGIEPVLQALSRAALLDSVRGPKGGYRLGRPPRTITLHDIVRTVTEKRDADEESPNELSGKVLDPFWQTIDDEVAAKMTQVTLENLLRLAEDAGMTRPNRAPISFSI</sequence>
<gene>
    <name evidence="1" type="ORF">GMO_26060</name>
</gene>
<dbReference type="PANTHER" id="PTHR33221">
    <property type="entry name" value="WINGED HELIX-TURN-HELIX TRANSCRIPTIONAL REGULATOR, RRF2 FAMILY"/>
    <property type="match status" value="1"/>
</dbReference>
<protein>
    <recommendedName>
        <fullName evidence="3">Rrf2 family transcriptional regulator</fullName>
    </recommendedName>
</protein>
<keyword evidence="2" id="KW-1185">Reference proteome</keyword>
<dbReference type="InterPro" id="IPR000944">
    <property type="entry name" value="Tscrpt_reg_Rrf2"/>
</dbReference>
<dbReference type="PANTHER" id="PTHR33221:SF15">
    <property type="entry name" value="HTH-TYPE TRANSCRIPTIONAL REGULATOR YWGB-RELATED"/>
    <property type="match status" value="1"/>
</dbReference>
<dbReference type="EMBL" id="AGQV01000013">
    <property type="protein sequence ID" value="EHH66986.1"/>
    <property type="molecule type" value="Genomic_DNA"/>
</dbReference>
<comment type="caution">
    <text evidence="1">The sequence shown here is derived from an EMBL/GenBank/DDBJ whole genome shotgun (WGS) entry which is preliminary data.</text>
</comment>
<dbReference type="PATRIC" id="fig|1088869.3.peg.2599"/>
<dbReference type="NCBIfam" id="TIGR00738">
    <property type="entry name" value="rrf2_super"/>
    <property type="match status" value="1"/>
</dbReference>
<dbReference type="Gene3D" id="1.10.10.10">
    <property type="entry name" value="Winged helix-like DNA-binding domain superfamily/Winged helix DNA-binding domain"/>
    <property type="match status" value="1"/>
</dbReference>
<dbReference type="SUPFAM" id="SSF46785">
    <property type="entry name" value="Winged helix' DNA-binding domain"/>
    <property type="match status" value="1"/>
</dbReference>
<dbReference type="GO" id="GO:0005829">
    <property type="term" value="C:cytosol"/>
    <property type="evidence" value="ECO:0007669"/>
    <property type="project" value="TreeGrafter"/>
</dbReference>
<dbReference type="Pfam" id="PF02082">
    <property type="entry name" value="Rrf2"/>
    <property type="match status" value="1"/>
</dbReference>
<accession>G6XM88</accession>
<evidence type="ECO:0008006" key="3">
    <source>
        <dbReference type="Google" id="ProtNLM"/>
    </source>
</evidence>
<evidence type="ECO:0000313" key="1">
    <source>
        <dbReference type="EMBL" id="EHH66986.1"/>
    </source>
</evidence>
<reference evidence="1 2" key="1">
    <citation type="submission" date="2011-10" db="EMBL/GenBank/DDBJ databases">
        <title>Genome sequence of Gluconobacter morbifer G707, isolated from Drosophila gut.</title>
        <authorList>
            <person name="Lee W.-J."/>
            <person name="Kim E.-K."/>
        </authorList>
    </citation>
    <scope>NUCLEOTIDE SEQUENCE [LARGE SCALE GENOMIC DNA]</scope>
    <source>
        <strain evidence="1 2">G707</strain>
    </source>
</reference>
<organism evidence="1 2">
    <name type="scientific">Gluconobacter morbifer G707</name>
    <dbReference type="NCBI Taxonomy" id="1088869"/>
    <lineage>
        <taxon>Bacteria</taxon>
        <taxon>Pseudomonadati</taxon>
        <taxon>Pseudomonadota</taxon>
        <taxon>Alphaproteobacteria</taxon>
        <taxon>Acetobacterales</taxon>
        <taxon>Acetobacteraceae</taxon>
        <taxon>Gluconobacter</taxon>
    </lineage>
</organism>
<dbReference type="STRING" id="1088869.GMO_26060"/>
<dbReference type="Proteomes" id="UP000004949">
    <property type="component" value="Unassembled WGS sequence"/>
</dbReference>
<dbReference type="InterPro" id="IPR036388">
    <property type="entry name" value="WH-like_DNA-bd_sf"/>
</dbReference>
<dbReference type="InterPro" id="IPR036390">
    <property type="entry name" value="WH_DNA-bd_sf"/>
</dbReference>
<dbReference type="GO" id="GO:0003700">
    <property type="term" value="F:DNA-binding transcription factor activity"/>
    <property type="evidence" value="ECO:0007669"/>
    <property type="project" value="TreeGrafter"/>
</dbReference>
<evidence type="ECO:0000313" key="2">
    <source>
        <dbReference type="Proteomes" id="UP000004949"/>
    </source>
</evidence>
<dbReference type="PROSITE" id="PS51197">
    <property type="entry name" value="HTH_RRF2_2"/>
    <property type="match status" value="1"/>
</dbReference>
<proteinExistence type="predicted"/>
<dbReference type="AlphaFoldDB" id="G6XM88"/>
<name>G6XM88_9PROT</name>